<keyword evidence="2" id="KW-1133">Transmembrane helix</keyword>
<dbReference type="GO" id="GO:0003677">
    <property type="term" value="F:DNA binding"/>
    <property type="evidence" value="ECO:0007669"/>
    <property type="project" value="InterPro"/>
</dbReference>
<feature type="region of interest" description="Disordered" evidence="1">
    <location>
        <begin position="135"/>
        <end position="169"/>
    </location>
</feature>
<proteinExistence type="predicted"/>
<gene>
    <name evidence="4" type="primary">rodZ_1</name>
    <name evidence="4" type="ORF">SDC9_06163</name>
</gene>
<evidence type="ECO:0000313" key="4">
    <source>
        <dbReference type="EMBL" id="MPL60602.1"/>
    </source>
</evidence>
<feature type="compositionally biased region" description="Pro residues" evidence="1">
    <location>
        <begin position="138"/>
        <end position="153"/>
    </location>
</feature>
<keyword evidence="2" id="KW-0472">Membrane</keyword>
<comment type="caution">
    <text evidence="4">The sequence shown here is derived from an EMBL/GenBank/DDBJ whole genome shotgun (WGS) entry which is preliminary data.</text>
</comment>
<feature type="region of interest" description="Disordered" evidence="1">
    <location>
        <begin position="82"/>
        <end position="101"/>
    </location>
</feature>
<name>A0A644T308_9ZZZZ</name>
<dbReference type="Pfam" id="PF13413">
    <property type="entry name" value="HTH_25"/>
    <property type="match status" value="1"/>
</dbReference>
<accession>A0A644T308</accession>
<dbReference type="AlphaFoldDB" id="A0A644T308"/>
<dbReference type="InterPro" id="IPR025194">
    <property type="entry name" value="RodZ-like_C"/>
</dbReference>
<dbReference type="PANTHER" id="PTHR34475:SF1">
    <property type="entry name" value="CYTOSKELETON PROTEIN RODZ"/>
    <property type="match status" value="1"/>
</dbReference>
<evidence type="ECO:0000256" key="2">
    <source>
        <dbReference type="SAM" id="Phobius"/>
    </source>
</evidence>
<feature type="domain" description="Cytoskeleton protein RodZ-like C-terminal" evidence="3">
    <location>
        <begin position="180"/>
        <end position="242"/>
    </location>
</feature>
<dbReference type="Pfam" id="PF13464">
    <property type="entry name" value="RodZ_C"/>
    <property type="match status" value="1"/>
</dbReference>
<sequence>MPTVGEILRSEREKQGLSIKDIEKATSIRTLYLSSIEADNYSVIPGEVYLKGFIRNYANCLGLDAKELLELYRQTSNLTDLEPEKTSDDCERTAVTPVSDRVGGSSKTNKLIVVGLVSVFLIGILSWAIGNRNNQPPQQLPDPKPAPTSPAVPVPQSSPNTLVPEKPAPQSKPIMVTAKYTDLCWTLVIADGKEVYEGTPKIGETLQWEAQSNLSVQLGNASGVEIIHNGQAIGKMGEKGEVLKKTFTAAAKP</sequence>
<dbReference type="Gene3D" id="1.10.260.40">
    <property type="entry name" value="lambda repressor-like DNA-binding domains"/>
    <property type="match status" value="1"/>
</dbReference>
<reference evidence="4" key="1">
    <citation type="submission" date="2019-08" db="EMBL/GenBank/DDBJ databases">
        <authorList>
            <person name="Kucharzyk K."/>
            <person name="Murdoch R.W."/>
            <person name="Higgins S."/>
            <person name="Loffler F."/>
        </authorList>
    </citation>
    <scope>NUCLEOTIDE SEQUENCE</scope>
</reference>
<dbReference type="InterPro" id="IPR050400">
    <property type="entry name" value="Bact_Cytoskel_RodZ"/>
</dbReference>
<evidence type="ECO:0000259" key="3">
    <source>
        <dbReference type="Pfam" id="PF13464"/>
    </source>
</evidence>
<dbReference type="InterPro" id="IPR010982">
    <property type="entry name" value="Lambda_DNA-bd_dom_sf"/>
</dbReference>
<dbReference type="PANTHER" id="PTHR34475">
    <property type="match status" value="1"/>
</dbReference>
<dbReference type="CDD" id="cd00093">
    <property type="entry name" value="HTH_XRE"/>
    <property type="match status" value="1"/>
</dbReference>
<protein>
    <submittedName>
        <fullName evidence="4">Cytoskeleton protein RodZ</fullName>
    </submittedName>
</protein>
<feature type="transmembrane region" description="Helical" evidence="2">
    <location>
        <begin position="111"/>
        <end position="130"/>
    </location>
</feature>
<evidence type="ECO:0000256" key="1">
    <source>
        <dbReference type="SAM" id="MobiDB-lite"/>
    </source>
</evidence>
<keyword evidence="2" id="KW-0812">Transmembrane</keyword>
<organism evidence="4">
    <name type="scientific">bioreactor metagenome</name>
    <dbReference type="NCBI Taxonomy" id="1076179"/>
    <lineage>
        <taxon>unclassified sequences</taxon>
        <taxon>metagenomes</taxon>
        <taxon>ecological metagenomes</taxon>
    </lineage>
</organism>
<dbReference type="EMBL" id="VSSQ01000012">
    <property type="protein sequence ID" value="MPL60602.1"/>
    <property type="molecule type" value="Genomic_DNA"/>
</dbReference>
<dbReference type="InterPro" id="IPR001387">
    <property type="entry name" value="Cro/C1-type_HTH"/>
</dbReference>
<feature type="compositionally biased region" description="Basic and acidic residues" evidence="1">
    <location>
        <begin position="82"/>
        <end position="92"/>
    </location>
</feature>